<gene>
    <name evidence="2" type="ORF">I7I51_02513</name>
</gene>
<feature type="region of interest" description="Disordered" evidence="1">
    <location>
        <begin position="94"/>
        <end position="121"/>
    </location>
</feature>
<reference evidence="2" key="1">
    <citation type="submission" date="2021-01" db="EMBL/GenBank/DDBJ databases">
        <title>Chromosome-level genome assembly of a human fungal pathogen reveals clustering of transcriptionally co-regulated genes.</title>
        <authorList>
            <person name="Voorhies M."/>
            <person name="Cohen S."/>
            <person name="Shea T.P."/>
            <person name="Petrus S."/>
            <person name="Munoz J.F."/>
            <person name="Poplawski S."/>
            <person name="Goldman W.E."/>
            <person name="Michael T."/>
            <person name="Cuomo C.A."/>
            <person name="Sil A."/>
            <person name="Beyhan S."/>
        </authorList>
    </citation>
    <scope>NUCLEOTIDE SEQUENCE</scope>
    <source>
        <strain evidence="2">WU24</strain>
    </source>
</reference>
<feature type="region of interest" description="Disordered" evidence="1">
    <location>
        <begin position="160"/>
        <end position="181"/>
    </location>
</feature>
<evidence type="ECO:0000313" key="3">
    <source>
        <dbReference type="Proteomes" id="UP000663671"/>
    </source>
</evidence>
<protein>
    <submittedName>
        <fullName evidence="2">Uncharacterized protein</fullName>
    </submittedName>
</protein>
<dbReference type="AlphaFoldDB" id="A0A8A1MDJ1"/>
<proteinExistence type="predicted"/>
<sequence length="284" mass="31251">MARGINRKPRIKPLSSNTRLHTLAKVHTPWILALNLCATGRNLQEYALEQFSGYAQILVGEFIDIGEPMKVPTGAKLNVIPILNGEDSQCGNAGFGNQTPKVESPNLGRKRPRSLFRERKEDGKLERLDRKSLAPYCYPGSRSFIDCIRRTSHHSLLSTISKPTASSESEGVHPTPNTQSSFQKPLRLSIYSTAGKWKCRDRLSITISDLAGYLHNSDCTSLVTQDCGKDLALNPEVEIPIFQEATQALLLAKQCPIMHGWVGDANRITGTDTLAPAQSIEGSI</sequence>
<dbReference type="OrthoDB" id="10530343at2759"/>
<dbReference type="VEuPathDB" id="FungiDB:I7I51_02513"/>
<dbReference type="EMBL" id="CP069112">
    <property type="protein sequence ID" value="QSS62773.1"/>
    <property type="molecule type" value="Genomic_DNA"/>
</dbReference>
<name>A0A8A1MDJ1_AJECA</name>
<organism evidence="2 3">
    <name type="scientific">Ajellomyces capsulatus</name>
    <name type="common">Darling's disease fungus</name>
    <name type="synonym">Histoplasma capsulatum</name>
    <dbReference type="NCBI Taxonomy" id="5037"/>
    <lineage>
        <taxon>Eukaryota</taxon>
        <taxon>Fungi</taxon>
        <taxon>Dikarya</taxon>
        <taxon>Ascomycota</taxon>
        <taxon>Pezizomycotina</taxon>
        <taxon>Eurotiomycetes</taxon>
        <taxon>Eurotiomycetidae</taxon>
        <taxon>Onygenales</taxon>
        <taxon>Ajellomycetaceae</taxon>
        <taxon>Histoplasma</taxon>
    </lineage>
</organism>
<evidence type="ECO:0000313" key="2">
    <source>
        <dbReference type="EMBL" id="QSS62773.1"/>
    </source>
</evidence>
<dbReference type="Proteomes" id="UP000663671">
    <property type="component" value="Chromosome 7"/>
</dbReference>
<evidence type="ECO:0000256" key="1">
    <source>
        <dbReference type="SAM" id="MobiDB-lite"/>
    </source>
</evidence>
<accession>A0A8A1MDJ1</accession>